<keyword evidence="7 17" id="KW-0732">Signal</keyword>
<evidence type="ECO:0000256" key="2">
    <source>
        <dbReference type="ARBA" id="ARBA00009810"/>
    </source>
</evidence>
<feature type="domain" description="TonB-dependent receptor plug" evidence="19">
    <location>
        <begin position="98"/>
        <end position="196"/>
    </location>
</feature>
<dbReference type="Proteomes" id="UP000268623">
    <property type="component" value="Unassembled WGS sequence"/>
</dbReference>
<dbReference type="EMBL" id="QWDD01000001">
    <property type="protein sequence ID" value="RNJ50444.1"/>
    <property type="molecule type" value="Genomic_DNA"/>
</dbReference>
<feature type="domain" description="TonB-dependent receptor-like beta-barrel" evidence="18">
    <location>
        <begin position="292"/>
        <end position="750"/>
    </location>
</feature>
<dbReference type="Pfam" id="PF00593">
    <property type="entry name" value="TonB_dep_Rec_b-barrel"/>
    <property type="match status" value="1"/>
</dbReference>
<dbReference type="Pfam" id="PF07715">
    <property type="entry name" value="Plug"/>
    <property type="match status" value="1"/>
</dbReference>
<evidence type="ECO:0000259" key="18">
    <source>
        <dbReference type="Pfam" id="PF00593"/>
    </source>
</evidence>
<dbReference type="PROSITE" id="PS52016">
    <property type="entry name" value="TONB_DEPENDENT_REC_3"/>
    <property type="match status" value="1"/>
</dbReference>
<dbReference type="SUPFAM" id="SSF56935">
    <property type="entry name" value="Porins"/>
    <property type="match status" value="1"/>
</dbReference>
<dbReference type="InterPro" id="IPR000531">
    <property type="entry name" value="Beta-barrel_TonB"/>
</dbReference>
<dbReference type="CDD" id="cd01347">
    <property type="entry name" value="ligand_gated_channel"/>
    <property type="match status" value="1"/>
</dbReference>
<evidence type="ECO:0000256" key="14">
    <source>
        <dbReference type="PROSITE-ProRule" id="PRU01360"/>
    </source>
</evidence>
<evidence type="ECO:0000259" key="19">
    <source>
        <dbReference type="Pfam" id="PF07715"/>
    </source>
</evidence>
<keyword evidence="3 14" id="KW-0813">Transport</keyword>
<evidence type="ECO:0000256" key="16">
    <source>
        <dbReference type="SAM" id="MobiDB-lite"/>
    </source>
</evidence>
<proteinExistence type="inferred from homology"/>
<protein>
    <submittedName>
        <fullName evidence="20">TonB-dependent siderophore receptor</fullName>
    </submittedName>
</protein>
<accession>A0A3M9XQY2</accession>
<evidence type="ECO:0000256" key="13">
    <source>
        <dbReference type="ARBA" id="ARBA00023237"/>
    </source>
</evidence>
<feature type="signal peptide" evidence="17">
    <location>
        <begin position="1"/>
        <end position="25"/>
    </location>
</feature>
<evidence type="ECO:0000256" key="3">
    <source>
        <dbReference type="ARBA" id="ARBA00022448"/>
    </source>
</evidence>
<dbReference type="PANTHER" id="PTHR32552">
    <property type="entry name" value="FERRICHROME IRON RECEPTOR-RELATED"/>
    <property type="match status" value="1"/>
</dbReference>
<evidence type="ECO:0000313" key="20">
    <source>
        <dbReference type="EMBL" id="RNJ50444.1"/>
    </source>
</evidence>
<dbReference type="NCBIfam" id="TIGR01783">
    <property type="entry name" value="TonB-siderophor"/>
    <property type="match status" value="1"/>
</dbReference>
<keyword evidence="11 14" id="KW-0472">Membrane</keyword>
<dbReference type="FunFam" id="2.170.130.10:FF:000001">
    <property type="entry name" value="Catecholate siderophore TonB-dependent receptor"/>
    <property type="match status" value="1"/>
</dbReference>
<evidence type="ECO:0000256" key="9">
    <source>
        <dbReference type="ARBA" id="ARBA00023065"/>
    </source>
</evidence>
<dbReference type="Gene3D" id="2.40.170.20">
    <property type="entry name" value="TonB-dependent receptor, beta-barrel domain"/>
    <property type="match status" value="1"/>
</dbReference>
<feature type="region of interest" description="Disordered" evidence="16">
    <location>
        <begin position="34"/>
        <end position="88"/>
    </location>
</feature>
<evidence type="ECO:0000256" key="7">
    <source>
        <dbReference type="ARBA" id="ARBA00022729"/>
    </source>
</evidence>
<keyword evidence="12 20" id="KW-0675">Receptor</keyword>
<keyword evidence="4 14" id="KW-1134">Transmembrane beta strand</keyword>
<evidence type="ECO:0000313" key="21">
    <source>
        <dbReference type="Proteomes" id="UP000268623"/>
    </source>
</evidence>
<name>A0A3M9XQY2_9HYPH</name>
<dbReference type="OrthoDB" id="9760333at2"/>
<dbReference type="InterPro" id="IPR039426">
    <property type="entry name" value="TonB-dep_rcpt-like"/>
</dbReference>
<gene>
    <name evidence="20" type="ORF">D1O30_13485</name>
</gene>
<keyword evidence="13 14" id="KW-0998">Cell outer membrane</keyword>
<feature type="chain" id="PRO_5018264874" evidence="17">
    <location>
        <begin position="26"/>
        <end position="787"/>
    </location>
</feature>
<reference evidence="20 21" key="1">
    <citation type="submission" date="2018-08" db="EMBL/GenBank/DDBJ databases">
        <title>Genome sequence of Methylocystis hirsuta CSC1, a methanotroph able to accumulate PHAs.</title>
        <authorList>
            <person name="Bordel S."/>
            <person name="Rodriguez E."/>
            <person name="Gancedo J."/>
            <person name="Munoz R."/>
        </authorList>
    </citation>
    <scope>NUCLEOTIDE SEQUENCE [LARGE SCALE GENOMIC DNA]</scope>
    <source>
        <strain evidence="20 21">CSC1</strain>
    </source>
</reference>
<keyword evidence="8" id="KW-0408">Iron</keyword>
<sequence>MNSSVLLCGVASGALTLLISYDARAQQALPTIDVGGARRAPTTRGAGEPNSTPSAAAAGQAAASEPGVASRFPSEPKTPEEGYVVRNASTGTKADIPIRETPVTINVVPKQVMIDQNDTNIQEALENVPSVHSNSNELEGYNFTIRGFRSLYIYRNNLAIPAGEGNPGGFDTANLERIEVLKGPASVLYGRAEPGGLINLITKQPLDQPLFRVEQQIGSFDHYRTQWDISQPVAQVPGLAYRVSGAYQTNGSFRAFQGGERVLIAPVVSYRPSDWTEFTVDTQFLGQHAQSDTGVPIFGARPAPIPLSRSFQEPNDPRDRVDSFNIGYKFRQNLNEDWKVTNRFNYAATPYFSKPNVVGFCADPTFCVDADGRTLQRYVQYQFLDGNAFSTNIDLEGKFVALGGKHIFLMGLDYLNGYYDYYFSNGAGTFPIDMYSPVYGTVPSFAYWDAKIGTGFKGHSSVLTRQKGFYVQDHVTWFDTLHVMLGARYDVGDVTVGSVDGGFDPVTDAPLYNSSKQLAIADRLASPTLVDTAWSPRAGVVYDVLPELSVYGSYSQSFGLNNGISADGQPFPAQRGKQWEVGLKSEPLPGLSATLAFYQITKSGVLTRDFSSPNPAAVSAGGLQRSRGIELDVMGRVYDRIAIIANYAYMDAKVISDSAKDPLDPYGSGFLYNHLVNAPRHAGKIFATYDFGENGLGLRAGVGVTASTHVWGDLQNTFLLPGWARLDGFASYATLVEGHKVTAQLNLKNINNAQYFTGVDNYFNASARFNALPAPPFTATGQIRVEF</sequence>
<evidence type="ECO:0000256" key="15">
    <source>
        <dbReference type="RuleBase" id="RU003357"/>
    </source>
</evidence>
<organism evidence="20 21">
    <name type="scientific">Methylocystis hirsuta</name>
    <dbReference type="NCBI Taxonomy" id="369798"/>
    <lineage>
        <taxon>Bacteria</taxon>
        <taxon>Pseudomonadati</taxon>
        <taxon>Pseudomonadota</taxon>
        <taxon>Alphaproteobacteria</taxon>
        <taxon>Hyphomicrobiales</taxon>
        <taxon>Methylocystaceae</taxon>
        <taxon>Methylocystis</taxon>
    </lineage>
</organism>
<dbReference type="RefSeq" id="WP_123176375.1">
    <property type="nucleotide sequence ID" value="NZ_QWDD01000001.1"/>
</dbReference>
<comment type="subcellular location">
    <subcellularLocation>
        <location evidence="1 14">Cell outer membrane</location>
        <topology evidence="1 14">Multi-pass membrane protein</topology>
    </subcellularLocation>
</comment>
<dbReference type="Gene3D" id="2.170.130.10">
    <property type="entry name" value="TonB-dependent receptor, plug domain"/>
    <property type="match status" value="1"/>
</dbReference>
<evidence type="ECO:0000256" key="8">
    <source>
        <dbReference type="ARBA" id="ARBA00023004"/>
    </source>
</evidence>
<comment type="caution">
    <text evidence="20">The sequence shown here is derived from an EMBL/GenBank/DDBJ whole genome shotgun (WGS) entry which is preliminary data.</text>
</comment>
<dbReference type="PANTHER" id="PTHR32552:SF68">
    <property type="entry name" value="FERRICHROME OUTER MEMBRANE TRANSPORTER_PHAGE RECEPTOR"/>
    <property type="match status" value="1"/>
</dbReference>
<dbReference type="InterPro" id="IPR036942">
    <property type="entry name" value="Beta-barrel_TonB_sf"/>
</dbReference>
<dbReference type="GO" id="GO:0015344">
    <property type="term" value="F:siderophore uptake transmembrane transporter activity"/>
    <property type="evidence" value="ECO:0007669"/>
    <property type="project" value="TreeGrafter"/>
</dbReference>
<comment type="similarity">
    <text evidence="2 14 15">Belongs to the TonB-dependent receptor family.</text>
</comment>
<keyword evidence="6 14" id="KW-0812">Transmembrane</keyword>
<dbReference type="GO" id="GO:0038023">
    <property type="term" value="F:signaling receptor activity"/>
    <property type="evidence" value="ECO:0007669"/>
    <property type="project" value="InterPro"/>
</dbReference>
<keyword evidence="21" id="KW-1185">Reference proteome</keyword>
<dbReference type="GO" id="GO:0009279">
    <property type="term" value="C:cell outer membrane"/>
    <property type="evidence" value="ECO:0007669"/>
    <property type="project" value="UniProtKB-SubCell"/>
</dbReference>
<keyword evidence="5" id="KW-0410">Iron transport</keyword>
<keyword evidence="9" id="KW-0406">Ion transport</keyword>
<evidence type="ECO:0000256" key="11">
    <source>
        <dbReference type="ARBA" id="ARBA00023136"/>
    </source>
</evidence>
<evidence type="ECO:0000256" key="17">
    <source>
        <dbReference type="SAM" id="SignalP"/>
    </source>
</evidence>
<dbReference type="InterPro" id="IPR037066">
    <property type="entry name" value="Plug_dom_sf"/>
</dbReference>
<keyword evidence="10 15" id="KW-0798">TonB box</keyword>
<evidence type="ECO:0000256" key="6">
    <source>
        <dbReference type="ARBA" id="ARBA00022692"/>
    </source>
</evidence>
<dbReference type="AlphaFoldDB" id="A0A3M9XQY2"/>
<evidence type="ECO:0000256" key="4">
    <source>
        <dbReference type="ARBA" id="ARBA00022452"/>
    </source>
</evidence>
<dbReference type="InterPro" id="IPR010105">
    <property type="entry name" value="TonB_sidphr_rcpt"/>
</dbReference>
<evidence type="ECO:0000256" key="12">
    <source>
        <dbReference type="ARBA" id="ARBA00023170"/>
    </source>
</evidence>
<evidence type="ECO:0000256" key="5">
    <source>
        <dbReference type="ARBA" id="ARBA00022496"/>
    </source>
</evidence>
<evidence type="ECO:0000256" key="10">
    <source>
        <dbReference type="ARBA" id="ARBA00023077"/>
    </source>
</evidence>
<evidence type="ECO:0000256" key="1">
    <source>
        <dbReference type="ARBA" id="ARBA00004571"/>
    </source>
</evidence>
<dbReference type="InterPro" id="IPR012910">
    <property type="entry name" value="Plug_dom"/>
</dbReference>
<dbReference type="GO" id="GO:0015891">
    <property type="term" value="P:siderophore transport"/>
    <property type="evidence" value="ECO:0007669"/>
    <property type="project" value="InterPro"/>
</dbReference>